<dbReference type="InterPro" id="IPR052016">
    <property type="entry name" value="Bact_Sigma-Reg"/>
</dbReference>
<name>A0ABW7N9H2_9BACT</name>
<dbReference type="GO" id="GO:0004722">
    <property type="term" value="F:protein serine/threonine phosphatase activity"/>
    <property type="evidence" value="ECO:0007669"/>
    <property type="project" value="UniProtKB-EC"/>
</dbReference>
<gene>
    <name evidence="3" type="ORF">ACHKAR_12615</name>
</gene>
<dbReference type="PANTHER" id="PTHR43156:SF9">
    <property type="entry name" value="HAMP DOMAIN-CONTAINING PROTEIN"/>
    <property type="match status" value="1"/>
</dbReference>
<organism evidence="3 4">
    <name type="scientific">Marinoscillum luteum</name>
    <dbReference type="NCBI Taxonomy" id="861051"/>
    <lineage>
        <taxon>Bacteria</taxon>
        <taxon>Pseudomonadati</taxon>
        <taxon>Bacteroidota</taxon>
        <taxon>Cytophagia</taxon>
        <taxon>Cytophagales</taxon>
        <taxon>Reichenbachiellaceae</taxon>
        <taxon>Marinoscillum</taxon>
    </lineage>
</organism>
<keyword evidence="1 3" id="KW-0378">Hydrolase</keyword>
<dbReference type="RefSeq" id="WP_395417664.1">
    <property type="nucleotide sequence ID" value="NZ_JBIPKE010000017.1"/>
</dbReference>
<evidence type="ECO:0000259" key="2">
    <source>
        <dbReference type="Pfam" id="PF07228"/>
    </source>
</evidence>
<dbReference type="EMBL" id="JBIPKE010000017">
    <property type="protein sequence ID" value="MFH6984288.1"/>
    <property type="molecule type" value="Genomic_DNA"/>
</dbReference>
<protein>
    <submittedName>
        <fullName evidence="3">PP2C family protein-serine/threonine phosphatase</fullName>
        <ecNumber evidence="3">3.1.3.16</ecNumber>
    </submittedName>
</protein>
<dbReference type="Pfam" id="PF07228">
    <property type="entry name" value="SpoIIE"/>
    <property type="match status" value="1"/>
</dbReference>
<evidence type="ECO:0000256" key="1">
    <source>
        <dbReference type="ARBA" id="ARBA00022801"/>
    </source>
</evidence>
<dbReference type="Gene3D" id="3.60.40.10">
    <property type="entry name" value="PPM-type phosphatase domain"/>
    <property type="match status" value="1"/>
</dbReference>
<dbReference type="EC" id="3.1.3.16" evidence="3"/>
<keyword evidence="4" id="KW-1185">Reference proteome</keyword>
<dbReference type="Proteomes" id="UP001610063">
    <property type="component" value="Unassembled WGS sequence"/>
</dbReference>
<reference evidence="3 4" key="1">
    <citation type="journal article" date="2013" name="Int. J. Syst. Evol. Microbiol.">
        <title>Marinoscillum luteum sp. nov., isolated from marine sediment.</title>
        <authorList>
            <person name="Cha I.T."/>
            <person name="Park S.J."/>
            <person name="Kim S.J."/>
            <person name="Kim J.G."/>
            <person name="Jung M.Y."/>
            <person name="Shin K.S."/>
            <person name="Kwon K.K."/>
            <person name="Yang S.H."/>
            <person name="Seo Y.S."/>
            <person name="Rhee S.K."/>
        </authorList>
    </citation>
    <scope>NUCLEOTIDE SEQUENCE [LARGE SCALE GENOMIC DNA]</scope>
    <source>
        <strain evidence="3 4">KCTC 23939</strain>
    </source>
</reference>
<evidence type="ECO:0000313" key="4">
    <source>
        <dbReference type="Proteomes" id="UP001610063"/>
    </source>
</evidence>
<evidence type="ECO:0000313" key="3">
    <source>
        <dbReference type="EMBL" id="MFH6984288.1"/>
    </source>
</evidence>
<dbReference type="PANTHER" id="PTHR43156">
    <property type="entry name" value="STAGE II SPORULATION PROTEIN E-RELATED"/>
    <property type="match status" value="1"/>
</dbReference>
<proteinExistence type="predicted"/>
<comment type="caution">
    <text evidence="3">The sequence shown here is derived from an EMBL/GenBank/DDBJ whole genome shotgun (WGS) entry which is preliminary data.</text>
</comment>
<accession>A0ABW7N9H2</accession>
<dbReference type="InterPro" id="IPR036457">
    <property type="entry name" value="PPM-type-like_dom_sf"/>
</dbReference>
<feature type="domain" description="PPM-type phosphatase" evidence="2">
    <location>
        <begin position="61"/>
        <end position="257"/>
    </location>
</feature>
<dbReference type="InterPro" id="IPR001932">
    <property type="entry name" value="PPM-type_phosphatase-like_dom"/>
</dbReference>
<sequence>MLDQERTYYNLGVSSLEDVTKKNYFSLFPEEVVASFLDAFIINLPMSGKVGGDGFWIFKDGEDLFIALFDCMGHGHLASMMTRVYKQSLQRVMESYETRDPGTILRYLHHKIATKFSDREKLQVGTGADVGLLKINLAIRHVEFAGAKVDLMHVKKGKMEIIKADRMQIGEMFEMQHTYQTSTIVMEEGVKSNLYLSSDGFRDLMGGDKNKKLGRKMVAEAILENADKPILDQKTLLTTFIDQWKGSNDQPDDVLIMGFAL</sequence>